<dbReference type="SUPFAM" id="SSF53850">
    <property type="entry name" value="Periplasmic binding protein-like II"/>
    <property type="match status" value="1"/>
</dbReference>
<dbReference type="PROSITE" id="PS51257">
    <property type="entry name" value="PROKAR_LIPOPROTEIN"/>
    <property type="match status" value="1"/>
</dbReference>
<dbReference type="Gene3D" id="3.40.190.10">
    <property type="entry name" value="Periplasmic binding protein-like II"/>
    <property type="match status" value="1"/>
</dbReference>
<dbReference type="EMBL" id="JACJVO010000020">
    <property type="protein sequence ID" value="MBB6732441.1"/>
    <property type="molecule type" value="Genomic_DNA"/>
</dbReference>
<reference evidence="4 5" key="1">
    <citation type="submission" date="2020-08" db="EMBL/GenBank/DDBJ databases">
        <title>Cohnella phylogeny.</title>
        <authorList>
            <person name="Dunlap C."/>
        </authorList>
    </citation>
    <scope>NUCLEOTIDE SEQUENCE [LARGE SCALE GENOMIC DNA]</scope>
    <source>
        <strain evidence="4 5">CBP 2801</strain>
    </source>
</reference>
<evidence type="ECO:0000313" key="5">
    <source>
        <dbReference type="Proteomes" id="UP000564644"/>
    </source>
</evidence>
<sequence length="490" mass="54755">MRAVSVKWVSVSAAVVLGASLLGGCGSSSGNNESASNGADAGSGGKPVSFKIASWAGPGKKDGMDMVINEYKKIKPNVDISFEEVAQTNSDFDVWMAAQLAGNQEPEAVMDFSYDEPYNKYIDKGYKVLEMDPYLDKVSPYTNKPWKESFRDVDLNLMRSTQNGKLNNIATSMVTLKIAYNKDIYDKLGLQVPKTYPELIANLQKIRDAKIGVEPFAGFLKVTSAWDWFARFTAQQTEEQFVPQIDTFLRNDKYGQDEYVKAVDTGVIDVHKPEIKGLYELFKDFTGYWAPGSIAMTSAEARDMWLQGKAAHTFTINIDAKPFAGDTKPPFNWDTFEFPVITKDVAPTSNENPAEFGDLADAFVVMPSAIDEKIQDEIMDFIMFYTSPEIATKLADMNWIIPTAVGVEPNANLQRYLPKYRPQNQIDLNSQAPLGTAARQYVLQQLQRYVLGDVGIDDFLDSVDKNMKDETAKIMKEKGWTKENDYGHKS</sequence>
<keyword evidence="2" id="KW-0813">Transport</keyword>
<proteinExistence type="inferred from homology"/>
<feature type="chain" id="PRO_5039364440" evidence="3">
    <location>
        <begin position="19"/>
        <end position="490"/>
    </location>
</feature>
<evidence type="ECO:0000313" key="4">
    <source>
        <dbReference type="EMBL" id="MBB6732441.1"/>
    </source>
</evidence>
<dbReference type="PANTHER" id="PTHR43649:SF29">
    <property type="entry name" value="OSMOPROTECTIVE COMPOUNDS-BINDING PROTEIN GGTB"/>
    <property type="match status" value="1"/>
</dbReference>
<evidence type="ECO:0000256" key="2">
    <source>
        <dbReference type="ARBA" id="ARBA00022448"/>
    </source>
</evidence>
<gene>
    <name evidence="4" type="ORF">H7C18_16085</name>
</gene>
<keyword evidence="3" id="KW-0732">Signal</keyword>
<comment type="caution">
    <text evidence="4">The sequence shown here is derived from an EMBL/GenBank/DDBJ whole genome shotgun (WGS) entry which is preliminary data.</text>
</comment>
<dbReference type="Proteomes" id="UP000564644">
    <property type="component" value="Unassembled WGS sequence"/>
</dbReference>
<dbReference type="InterPro" id="IPR050490">
    <property type="entry name" value="Bact_solute-bd_prot1"/>
</dbReference>
<evidence type="ECO:0000256" key="1">
    <source>
        <dbReference type="ARBA" id="ARBA00008520"/>
    </source>
</evidence>
<feature type="signal peptide" evidence="3">
    <location>
        <begin position="1"/>
        <end position="18"/>
    </location>
</feature>
<name>A0A7X0VW00_9BACL</name>
<dbReference type="PANTHER" id="PTHR43649">
    <property type="entry name" value="ARABINOSE-BINDING PROTEIN-RELATED"/>
    <property type="match status" value="1"/>
</dbReference>
<dbReference type="AlphaFoldDB" id="A0A7X0VW00"/>
<protein>
    <submittedName>
        <fullName evidence="4">Carbohydrate ABC transporter substrate-binding protein</fullName>
    </submittedName>
</protein>
<comment type="similarity">
    <text evidence="1">Belongs to the bacterial solute-binding protein 1 family.</text>
</comment>
<accession>A0A7X0VW00</accession>
<keyword evidence="5" id="KW-1185">Reference proteome</keyword>
<organism evidence="4 5">
    <name type="scientific">Cohnella zeiphila</name>
    <dbReference type="NCBI Taxonomy" id="2761120"/>
    <lineage>
        <taxon>Bacteria</taxon>
        <taxon>Bacillati</taxon>
        <taxon>Bacillota</taxon>
        <taxon>Bacilli</taxon>
        <taxon>Bacillales</taxon>
        <taxon>Paenibacillaceae</taxon>
        <taxon>Cohnella</taxon>
    </lineage>
</organism>
<evidence type="ECO:0000256" key="3">
    <source>
        <dbReference type="SAM" id="SignalP"/>
    </source>
</evidence>
<dbReference type="RefSeq" id="WP_185130109.1">
    <property type="nucleotide sequence ID" value="NZ_JACJVO010000020.1"/>
</dbReference>